<evidence type="ECO:0000313" key="1">
    <source>
        <dbReference type="EMBL" id="OOM74470.1"/>
    </source>
</evidence>
<evidence type="ECO:0000313" key="2">
    <source>
        <dbReference type="Proteomes" id="UP000190890"/>
    </source>
</evidence>
<dbReference type="Proteomes" id="UP000190890">
    <property type="component" value="Unassembled WGS sequence"/>
</dbReference>
<keyword evidence="2" id="KW-1185">Reference proteome</keyword>
<name>A0A1S8T9L0_9CLOT</name>
<reference evidence="1 2" key="1">
    <citation type="submission" date="2016-05" db="EMBL/GenBank/DDBJ databases">
        <title>Microbial solvent formation.</title>
        <authorList>
            <person name="Poehlein A."/>
            <person name="Montoya Solano J.D."/>
            <person name="Flitsch S."/>
            <person name="Krabben P."/>
            <person name="Duerre P."/>
            <person name="Daniel R."/>
        </authorList>
    </citation>
    <scope>NUCLEOTIDE SEQUENCE [LARGE SCALE GENOMIC DNA]</scope>
    <source>
        <strain evidence="1 2">DSM 2619</strain>
    </source>
</reference>
<accession>A0A1S8T9L0</accession>
<organism evidence="1 2">
    <name type="scientific">Clostridium puniceum</name>
    <dbReference type="NCBI Taxonomy" id="29367"/>
    <lineage>
        <taxon>Bacteria</taxon>
        <taxon>Bacillati</taxon>
        <taxon>Bacillota</taxon>
        <taxon>Clostridia</taxon>
        <taxon>Eubacteriales</taxon>
        <taxon>Clostridiaceae</taxon>
        <taxon>Clostridium</taxon>
    </lineage>
</organism>
<proteinExistence type="predicted"/>
<gene>
    <name evidence="1" type="ORF">CLPUN_39230</name>
</gene>
<sequence length="29" mass="3219">MLYSTGQMVSNIDYVGYRFDSDGVATKLS</sequence>
<dbReference type="AlphaFoldDB" id="A0A1S8T9L0"/>
<protein>
    <submittedName>
        <fullName evidence="1">Uncharacterized protein</fullName>
    </submittedName>
</protein>
<comment type="caution">
    <text evidence="1">The sequence shown here is derived from an EMBL/GenBank/DDBJ whole genome shotgun (WGS) entry which is preliminary data.</text>
</comment>
<dbReference type="EMBL" id="LZZM01000199">
    <property type="protein sequence ID" value="OOM74470.1"/>
    <property type="molecule type" value="Genomic_DNA"/>
</dbReference>